<evidence type="ECO:0000313" key="2">
    <source>
        <dbReference type="Proteomes" id="UP000077755"/>
    </source>
</evidence>
<evidence type="ECO:0000313" key="1">
    <source>
        <dbReference type="EMBL" id="WOG86454.1"/>
    </source>
</evidence>
<accession>A0A166CRQ4</accession>
<organism evidence="1 2">
    <name type="scientific">Daucus carota subsp. sativus</name>
    <name type="common">Carrot</name>
    <dbReference type="NCBI Taxonomy" id="79200"/>
    <lineage>
        <taxon>Eukaryota</taxon>
        <taxon>Viridiplantae</taxon>
        <taxon>Streptophyta</taxon>
        <taxon>Embryophyta</taxon>
        <taxon>Tracheophyta</taxon>
        <taxon>Spermatophyta</taxon>
        <taxon>Magnoliopsida</taxon>
        <taxon>eudicotyledons</taxon>
        <taxon>Gunneridae</taxon>
        <taxon>Pentapetalae</taxon>
        <taxon>asterids</taxon>
        <taxon>campanulids</taxon>
        <taxon>Apiales</taxon>
        <taxon>Apiaceae</taxon>
        <taxon>Apioideae</taxon>
        <taxon>Scandiceae</taxon>
        <taxon>Daucinae</taxon>
        <taxon>Daucus</taxon>
        <taxon>Daucus sect. Daucus</taxon>
    </lineage>
</organism>
<gene>
    <name evidence="1" type="ORF">DCAR_0205660</name>
</gene>
<name>A0A166CRQ4_DAUCS</name>
<keyword evidence="2" id="KW-1185">Reference proteome</keyword>
<protein>
    <submittedName>
        <fullName evidence="1">Uncharacterized protein</fullName>
    </submittedName>
</protein>
<dbReference type="Gramene" id="KZN04241">
    <property type="protein sequence ID" value="KZN04241"/>
    <property type="gene ID" value="DCAR_005117"/>
</dbReference>
<reference evidence="1" key="2">
    <citation type="submission" date="2022-03" db="EMBL/GenBank/DDBJ databases">
        <title>Draft title - Genomic analysis of global carrot germplasm unveils the trajectory of domestication and the origin of high carotenoid orange carrot.</title>
        <authorList>
            <person name="Iorizzo M."/>
            <person name="Ellison S."/>
            <person name="Senalik D."/>
            <person name="Macko-Podgorni A."/>
            <person name="Grzebelus D."/>
            <person name="Bostan H."/>
            <person name="Rolling W."/>
            <person name="Curaba J."/>
            <person name="Simon P."/>
        </authorList>
    </citation>
    <scope>NUCLEOTIDE SEQUENCE</scope>
    <source>
        <tissue evidence="1">Leaf</tissue>
    </source>
</reference>
<sequence length="91" mass="10446">MEIDDPPEVRHVTDISADRFVFSSISFLAAVIYHMNDMLLQPELQRIYWLYGGCQQPGSCTLLESRDYAPIREMQDEGKLMLAGDLAYYVP</sequence>
<dbReference type="EMBL" id="CP093344">
    <property type="protein sequence ID" value="WOG86454.1"/>
    <property type="molecule type" value="Genomic_DNA"/>
</dbReference>
<dbReference type="Proteomes" id="UP000077755">
    <property type="component" value="Chromosome 2"/>
</dbReference>
<reference evidence="1" key="1">
    <citation type="journal article" date="2016" name="Nat. Genet.">
        <title>A high-quality carrot genome assembly provides new insights into carotenoid accumulation and asterid genome evolution.</title>
        <authorList>
            <person name="Iorizzo M."/>
            <person name="Ellison S."/>
            <person name="Senalik D."/>
            <person name="Zeng P."/>
            <person name="Satapoomin P."/>
            <person name="Huang J."/>
            <person name="Bowman M."/>
            <person name="Iovene M."/>
            <person name="Sanseverino W."/>
            <person name="Cavagnaro P."/>
            <person name="Yildiz M."/>
            <person name="Macko-Podgorni A."/>
            <person name="Moranska E."/>
            <person name="Grzebelus E."/>
            <person name="Grzebelus D."/>
            <person name="Ashrafi H."/>
            <person name="Zheng Z."/>
            <person name="Cheng S."/>
            <person name="Spooner D."/>
            <person name="Van Deynze A."/>
            <person name="Simon P."/>
        </authorList>
    </citation>
    <scope>NUCLEOTIDE SEQUENCE</scope>
    <source>
        <tissue evidence="1">Leaf</tissue>
    </source>
</reference>
<proteinExistence type="predicted"/>
<dbReference type="AlphaFoldDB" id="A0A166CRQ4"/>